<dbReference type="InterPro" id="IPR039228">
    <property type="entry name" value="SZRD1"/>
</dbReference>
<dbReference type="AlphaFoldDB" id="A0A834VF38"/>
<sequence length="238" mass="26531">MTDDVCESWEDVDVDKIVIKNPKSNPIKRPTYSSILTTRCNQLDNRNEKFSPAIDELNGSSPSTPSLSSSSSSASSSSFKILRRVSDPNDSNSPFINQPKIVLEDNNSTQLVKSLRILNRPTNKNAETKTVDTVKNSEIIEEKLKKSFEEKQAEYAKARLRILGEVMPAEDLVLNMNDSLRQVILDDPSCKINRTKVNVKSQNIFGAQMDCSGNINPQLPFIRQPIAPDGTKGFNQSK</sequence>
<feature type="compositionally biased region" description="Low complexity" evidence="1">
    <location>
        <begin position="60"/>
        <end position="74"/>
    </location>
</feature>
<accession>A0A834VF38</accession>
<feature type="region of interest" description="Disordered" evidence="1">
    <location>
        <begin position="52"/>
        <end position="74"/>
    </location>
</feature>
<dbReference type="Pfam" id="PF12752">
    <property type="entry name" value="SUZ"/>
    <property type="match status" value="1"/>
</dbReference>
<dbReference type="PANTHER" id="PTHR31796">
    <property type="entry name" value="SUZ DOMAIN-CONTAINING PROTEIN 1"/>
    <property type="match status" value="1"/>
</dbReference>
<reference evidence="5" key="1">
    <citation type="journal article" date="2020" name="PLoS Negl. Trop. Dis.">
        <title>High-quality nuclear genome for Sarcoptes scabiei-A critical resource for a neglected parasite.</title>
        <authorList>
            <person name="Korhonen P.K."/>
            <person name="Gasser R.B."/>
            <person name="Ma G."/>
            <person name="Wang T."/>
            <person name="Stroehlein A.J."/>
            <person name="Young N.D."/>
            <person name="Ang C.S."/>
            <person name="Fernando D.D."/>
            <person name="Lu H.C."/>
            <person name="Taylor S."/>
            <person name="Reynolds S.L."/>
            <person name="Mofiz E."/>
            <person name="Najaraj S.H."/>
            <person name="Gowda H."/>
            <person name="Madugundu A."/>
            <person name="Renuse S."/>
            <person name="Holt D."/>
            <person name="Pandey A."/>
            <person name="Papenfuss A.T."/>
            <person name="Fischer K."/>
        </authorList>
    </citation>
    <scope>NUCLEOTIDE SEQUENCE [LARGE SCALE GENOMIC DNA]</scope>
</reference>
<dbReference type="Proteomes" id="UP000070412">
    <property type="component" value="Unassembled WGS sequence"/>
</dbReference>
<dbReference type="EnsemblMetazoa" id="SSS_4458s_mrna">
    <property type="protein sequence ID" value="KAF7493305.1"/>
    <property type="gene ID" value="SSS_4458"/>
</dbReference>
<organism evidence="3">
    <name type="scientific">Sarcoptes scabiei</name>
    <name type="common">Itch mite</name>
    <name type="synonym">Acarus scabiei</name>
    <dbReference type="NCBI Taxonomy" id="52283"/>
    <lineage>
        <taxon>Eukaryota</taxon>
        <taxon>Metazoa</taxon>
        <taxon>Ecdysozoa</taxon>
        <taxon>Arthropoda</taxon>
        <taxon>Chelicerata</taxon>
        <taxon>Arachnida</taxon>
        <taxon>Acari</taxon>
        <taxon>Acariformes</taxon>
        <taxon>Sarcoptiformes</taxon>
        <taxon>Astigmata</taxon>
        <taxon>Psoroptidia</taxon>
        <taxon>Sarcoptoidea</taxon>
        <taxon>Sarcoptidae</taxon>
        <taxon>Sarcoptinae</taxon>
        <taxon>Sarcoptes</taxon>
    </lineage>
</organism>
<evidence type="ECO:0000259" key="2">
    <source>
        <dbReference type="PROSITE" id="PS51673"/>
    </source>
</evidence>
<evidence type="ECO:0000313" key="4">
    <source>
        <dbReference type="EnsemblMetazoa" id="KAF7493305.1"/>
    </source>
</evidence>
<dbReference type="OrthoDB" id="5373615at2759"/>
<protein>
    <recommendedName>
        <fullName evidence="2">SUZ domain-containing protein</fullName>
    </recommendedName>
</protein>
<reference evidence="4" key="3">
    <citation type="submission" date="2022-06" db="UniProtKB">
        <authorList>
            <consortium name="EnsemblMetazoa"/>
        </authorList>
    </citation>
    <scope>IDENTIFICATION</scope>
</reference>
<evidence type="ECO:0000256" key="1">
    <source>
        <dbReference type="SAM" id="MobiDB-lite"/>
    </source>
</evidence>
<evidence type="ECO:0000313" key="3">
    <source>
        <dbReference type="EMBL" id="KAF7493305.1"/>
    </source>
</evidence>
<dbReference type="InterPro" id="IPR024771">
    <property type="entry name" value="SUZ"/>
</dbReference>
<dbReference type="PANTHER" id="PTHR31796:SF2">
    <property type="entry name" value="SUZ DOMAIN-CONTAINING PROTEIN 1"/>
    <property type="match status" value="1"/>
</dbReference>
<dbReference type="EMBL" id="WVUK01000056">
    <property type="protein sequence ID" value="KAF7493305.1"/>
    <property type="molecule type" value="Genomic_DNA"/>
</dbReference>
<feature type="domain" description="SUZ" evidence="2">
    <location>
        <begin position="97"/>
        <end position="167"/>
    </location>
</feature>
<proteinExistence type="predicted"/>
<reference evidence="3" key="2">
    <citation type="submission" date="2020-01" db="EMBL/GenBank/DDBJ databases">
        <authorList>
            <person name="Korhonen P.K.K."/>
            <person name="Guangxu M.G."/>
            <person name="Wang T.W."/>
            <person name="Stroehlein A.J.S."/>
            <person name="Young N.D."/>
            <person name="Ang C.-S.A."/>
            <person name="Fernando D.W.F."/>
            <person name="Lu H.L."/>
            <person name="Taylor S.T."/>
            <person name="Ehtesham M.E.M."/>
            <person name="Najaraj S.H.N."/>
            <person name="Harsha G.H.G."/>
            <person name="Madugundu A.M."/>
            <person name="Renuse S.R."/>
            <person name="Holt D.H."/>
            <person name="Pandey A.P."/>
            <person name="Papenfuss A.P."/>
            <person name="Gasser R.B.G."/>
            <person name="Fischer K.F."/>
        </authorList>
    </citation>
    <scope>NUCLEOTIDE SEQUENCE</scope>
    <source>
        <strain evidence="3">SSS_KF_BRIS2020</strain>
    </source>
</reference>
<evidence type="ECO:0000313" key="5">
    <source>
        <dbReference type="Proteomes" id="UP000070412"/>
    </source>
</evidence>
<dbReference type="PROSITE" id="PS51673">
    <property type="entry name" value="SUZ"/>
    <property type="match status" value="1"/>
</dbReference>
<keyword evidence="5" id="KW-1185">Reference proteome</keyword>
<name>A0A834VF38_SARSC</name>
<gene>
    <name evidence="3" type="ORF">SSS_4458</name>
</gene>